<evidence type="ECO:0000313" key="2">
    <source>
        <dbReference type="Proteomes" id="UP000228503"/>
    </source>
</evidence>
<dbReference type="InterPro" id="IPR003787">
    <property type="entry name" value="Sulphur_relay_DsrE/F-like"/>
</dbReference>
<dbReference type="Pfam" id="PF02635">
    <property type="entry name" value="DsrE"/>
    <property type="match status" value="1"/>
</dbReference>
<accession>A0A2M7U0R5</accession>
<comment type="caution">
    <text evidence="1">The sequence shown here is derived from an EMBL/GenBank/DDBJ whole genome shotgun (WGS) entry which is preliminary data.</text>
</comment>
<organism evidence="1 2">
    <name type="scientific">Candidatus Roizmanbacteria bacterium CG_4_10_14_0_2_um_filter_39_13</name>
    <dbReference type="NCBI Taxonomy" id="1974825"/>
    <lineage>
        <taxon>Bacteria</taxon>
        <taxon>Candidatus Roizmaniibacteriota</taxon>
    </lineage>
</organism>
<dbReference type="Proteomes" id="UP000228503">
    <property type="component" value="Unassembled WGS sequence"/>
</dbReference>
<protein>
    <submittedName>
        <fullName evidence="1">Sulfur reduction protein DsrE</fullName>
    </submittedName>
</protein>
<gene>
    <name evidence="1" type="ORF">COY16_01390</name>
</gene>
<reference evidence="2" key="1">
    <citation type="submission" date="2017-09" db="EMBL/GenBank/DDBJ databases">
        <title>Depth-based differentiation of microbial function through sediment-hosted aquifers and enrichment of novel symbionts in the deep terrestrial subsurface.</title>
        <authorList>
            <person name="Probst A.J."/>
            <person name="Ladd B."/>
            <person name="Jarett J.K."/>
            <person name="Geller-Mcgrath D.E."/>
            <person name="Sieber C.M.K."/>
            <person name="Emerson J.B."/>
            <person name="Anantharaman K."/>
            <person name="Thomas B.C."/>
            <person name="Malmstrom R."/>
            <person name="Stieglmeier M."/>
            <person name="Klingl A."/>
            <person name="Woyke T."/>
            <person name="Ryan C.M."/>
            <person name="Banfield J.F."/>
        </authorList>
    </citation>
    <scope>NUCLEOTIDE SEQUENCE [LARGE SCALE GENOMIC DNA]</scope>
</reference>
<sequence length="107" mass="12154">MKLGIIISQTNPETNWNVFRLANFAIKQGDEVKIFLLGEGVEYEAGHLERFNIQEQIAEFLKSENAHILACGTCLKLRNKEESNTCPMSSMKDLYELVQGSDKILTF</sequence>
<name>A0A2M7U0R5_9BACT</name>
<dbReference type="Gene3D" id="3.40.1260.10">
    <property type="entry name" value="DsrEFH-like"/>
    <property type="match status" value="1"/>
</dbReference>
<dbReference type="EMBL" id="PFOB01000017">
    <property type="protein sequence ID" value="PIZ63635.1"/>
    <property type="molecule type" value="Genomic_DNA"/>
</dbReference>
<dbReference type="AlphaFoldDB" id="A0A2M7U0R5"/>
<evidence type="ECO:0000313" key="1">
    <source>
        <dbReference type="EMBL" id="PIZ63635.1"/>
    </source>
</evidence>
<proteinExistence type="predicted"/>
<dbReference type="InterPro" id="IPR027396">
    <property type="entry name" value="DsrEFH-like"/>
</dbReference>
<dbReference type="SUPFAM" id="SSF75169">
    <property type="entry name" value="DsrEFH-like"/>
    <property type="match status" value="1"/>
</dbReference>